<sequence>MSHKGNVISHLSGLHHKLSAQYSIFNFNAQRYVQRSWAAQVQTCGSTMHIGHAQPLECLPTYSTSITVLLTEILHRIGPFKTKSHLVFFYTLSSHEPTFFREYYAGGAWALLERGFVSLVAPKRRMSTVHVGMRFSRLMAPTIPGVPSPQGQRTRSS</sequence>
<gene>
    <name evidence="1" type="ORF">BDY19DRAFT_334699</name>
</gene>
<name>A0ACB8TY40_9APHY</name>
<proteinExistence type="predicted"/>
<dbReference type="EMBL" id="MU274921">
    <property type="protein sequence ID" value="KAI0086858.1"/>
    <property type="molecule type" value="Genomic_DNA"/>
</dbReference>
<organism evidence="1 2">
    <name type="scientific">Irpex rosettiformis</name>
    <dbReference type="NCBI Taxonomy" id="378272"/>
    <lineage>
        <taxon>Eukaryota</taxon>
        <taxon>Fungi</taxon>
        <taxon>Dikarya</taxon>
        <taxon>Basidiomycota</taxon>
        <taxon>Agaricomycotina</taxon>
        <taxon>Agaricomycetes</taxon>
        <taxon>Polyporales</taxon>
        <taxon>Irpicaceae</taxon>
        <taxon>Irpex</taxon>
    </lineage>
</organism>
<accession>A0ACB8TY40</accession>
<comment type="caution">
    <text evidence="1">The sequence shown here is derived from an EMBL/GenBank/DDBJ whole genome shotgun (WGS) entry which is preliminary data.</text>
</comment>
<evidence type="ECO:0000313" key="1">
    <source>
        <dbReference type="EMBL" id="KAI0086858.1"/>
    </source>
</evidence>
<evidence type="ECO:0000313" key="2">
    <source>
        <dbReference type="Proteomes" id="UP001055072"/>
    </source>
</evidence>
<reference evidence="1" key="1">
    <citation type="journal article" date="2021" name="Environ. Microbiol.">
        <title>Gene family expansions and transcriptome signatures uncover fungal adaptations to wood decay.</title>
        <authorList>
            <person name="Hage H."/>
            <person name="Miyauchi S."/>
            <person name="Viragh M."/>
            <person name="Drula E."/>
            <person name="Min B."/>
            <person name="Chaduli D."/>
            <person name="Navarro D."/>
            <person name="Favel A."/>
            <person name="Norest M."/>
            <person name="Lesage-Meessen L."/>
            <person name="Balint B."/>
            <person name="Merenyi Z."/>
            <person name="de Eugenio L."/>
            <person name="Morin E."/>
            <person name="Martinez A.T."/>
            <person name="Baldrian P."/>
            <person name="Stursova M."/>
            <person name="Martinez M.J."/>
            <person name="Novotny C."/>
            <person name="Magnuson J.K."/>
            <person name="Spatafora J.W."/>
            <person name="Maurice S."/>
            <person name="Pangilinan J."/>
            <person name="Andreopoulos W."/>
            <person name="LaButti K."/>
            <person name="Hundley H."/>
            <person name="Na H."/>
            <person name="Kuo A."/>
            <person name="Barry K."/>
            <person name="Lipzen A."/>
            <person name="Henrissat B."/>
            <person name="Riley R."/>
            <person name="Ahrendt S."/>
            <person name="Nagy L.G."/>
            <person name="Grigoriev I.V."/>
            <person name="Martin F."/>
            <person name="Rosso M.N."/>
        </authorList>
    </citation>
    <scope>NUCLEOTIDE SEQUENCE</scope>
    <source>
        <strain evidence="1">CBS 384.51</strain>
    </source>
</reference>
<dbReference type="Proteomes" id="UP001055072">
    <property type="component" value="Unassembled WGS sequence"/>
</dbReference>
<protein>
    <submittedName>
        <fullName evidence="1">Uncharacterized protein</fullName>
    </submittedName>
</protein>
<keyword evidence="2" id="KW-1185">Reference proteome</keyword>